<dbReference type="AlphaFoldDB" id="A0A2S4VF30"/>
<dbReference type="InterPro" id="IPR049163">
    <property type="entry name" value="Pif1-like_2B_dom"/>
</dbReference>
<dbReference type="Pfam" id="PF21530">
    <property type="entry name" value="Pif1_2B_dom"/>
    <property type="match status" value="1"/>
</dbReference>
<comment type="caution">
    <text evidence="2">The sequence shown here is derived from an EMBL/GenBank/DDBJ whole genome shotgun (WGS) entry which is preliminary data.</text>
</comment>
<sequence>MPRQRSSLPEQRPSHDIAATRRDEVFEKLIDNVYGDLQGEWSVTSGKIFDRFSERAIFTQSAGTAKLINKIIFKRAAGETYTSRVEDVNYSAGWTNGEFDGTTQIPFELAPERKLNLKIGMPILLTEHSFMKGGLVRGTRLVITGIYDELVKNRPALENSKFFCISLSHSFSLSSQVSQTQIQLQAPLQLRFRSHKQEPQISGQGP</sequence>
<dbReference type="VEuPathDB" id="FungiDB:PSTT_07759"/>
<organism evidence="2 3">
    <name type="scientific">Puccinia striiformis</name>
    <dbReference type="NCBI Taxonomy" id="27350"/>
    <lineage>
        <taxon>Eukaryota</taxon>
        <taxon>Fungi</taxon>
        <taxon>Dikarya</taxon>
        <taxon>Basidiomycota</taxon>
        <taxon>Pucciniomycotina</taxon>
        <taxon>Pucciniomycetes</taxon>
        <taxon>Pucciniales</taxon>
        <taxon>Pucciniaceae</taxon>
        <taxon>Puccinia</taxon>
    </lineage>
</organism>
<gene>
    <name evidence="2" type="ORF">PSTT_07759</name>
</gene>
<reference evidence="2" key="1">
    <citation type="submission" date="2017-12" db="EMBL/GenBank/DDBJ databases">
        <title>Gene loss provides genomic basis for host adaptation in cereal stripe rust fungi.</title>
        <authorList>
            <person name="Xia C."/>
        </authorList>
    </citation>
    <scope>NUCLEOTIDE SEQUENCE [LARGE SCALE GENOMIC DNA]</scope>
    <source>
        <strain evidence="2">93-210</strain>
    </source>
</reference>
<dbReference type="VEuPathDB" id="FungiDB:PSHT_00384"/>
<proteinExistence type="predicted"/>
<accession>A0A2S4VF30</accession>
<evidence type="ECO:0000259" key="1">
    <source>
        <dbReference type="Pfam" id="PF21530"/>
    </source>
</evidence>
<evidence type="ECO:0000313" key="3">
    <source>
        <dbReference type="Proteomes" id="UP000239156"/>
    </source>
</evidence>
<name>A0A2S4VF30_9BASI</name>
<feature type="domain" description="DNA helicase Pif1-like 2B" evidence="1">
    <location>
        <begin position="107"/>
        <end position="145"/>
    </location>
</feature>
<evidence type="ECO:0000313" key="2">
    <source>
        <dbReference type="EMBL" id="POW08151.1"/>
    </source>
</evidence>
<dbReference type="EMBL" id="PKSL01000067">
    <property type="protein sequence ID" value="POW08151.1"/>
    <property type="molecule type" value="Genomic_DNA"/>
</dbReference>
<protein>
    <recommendedName>
        <fullName evidence="1">DNA helicase Pif1-like 2B domain-containing protein</fullName>
    </recommendedName>
</protein>
<dbReference type="Proteomes" id="UP000239156">
    <property type="component" value="Unassembled WGS sequence"/>
</dbReference>
<keyword evidence="3" id="KW-1185">Reference proteome</keyword>